<dbReference type="InterPro" id="IPR036412">
    <property type="entry name" value="HAD-like_sf"/>
</dbReference>
<dbReference type="Gene3D" id="1.10.150.520">
    <property type="match status" value="1"/>
</dbReference>
<dbReference type="InterPro" id="IPR023214">
    <property type="entry name" value="HAD_sf"/>
</dbReference>
<accession>A0A1T5AFZ6</accession>
<evidence type="ECO:0000313" key="1">
    <source>
        <dbReference type="EMBL" id="SKB33563.1"/>
    </source>
</evidence>
<dbReference type="EMBL" id="FUYR01000001">
    <property type="protein sequence ID" value="SKB33563.1"/>
    <property type="molecule type" value="Genomic_DNA"/>
</dbReference>
<dbReference type="OrthoDB" id="791795at2"/>
<sequence>MLEYKDFDPGKKAFVFELDNVIYPEKDYLLQVYYLFSNFIEFTEGVPSSAELTSFFKTAYEHHGAVEIFDKAKEAFNIDEKYRLNFDRLHYSAILPLKLLMYKEVLKLMQEIIVDRKQLFLITNGKPEIQLNKIRQLEWNGLEKYLRVFYAEEIKLKPEPDVLTYILKDNNLVRKEVVIIGATQTDEDFAASCGVDYVNVDDFL</sequence>
<dbReference type="Pfam" id="PF13419">
    <property type="entry name" value="HAD_2"/>
    <property type="match status" value="1"/>
</dbReference>
<dbReference type="STRING" id="572036.SAMN05661099_0655"/>
<name>A0A1T5AFZ6_9SPHI</name>
<dbReference type="Proteomes" id="UP000189981">
    <property type="component" value="Unassembled WGS sequence"/>
</dbReference>
<dbReference type="AlphaFoldDB" id="A0A1T5AFZ6"/>
<protein>
    <submittedName>
        <fullName evidence="1">FMN phosphatase YigB, HAD superfamily</fullName>
    </submittedName>
</protein>
<organism evidence="1 2">
    <name type="scientific">Daejeonella lutea</name>
    <dbReference type="NCBI Taxonomy" id="572036"/>
    <lineage>
        <taxon>Bacteria</taxon>
        <taxon>Pseudomonadati</taxon>
        <taxon>Bacteroidota</taxon>
        <taxon>Sphingobacteriia</taxon>
        <taxon>Sphingobacteriales</taxon>
        <taxon>Sphingobacteriaceae</taxon>
        <taxon>Daejeonella</taxon>
    </lineage>
</organism>
<keyword evidence="2" id="KW-1185">Reference proteome</keyword>
<dbReference type="Gene3D" id="3.40.50.1000">
    <property type="entry name" value="HAD superfamily/HAD-like"/>
    <property type="match status" value="1"/>
</dbReference>
<dbReference type="SUPFAM" id="SSF56784">
    <property type="entry name" value="HAD-like"/>
    <property type="match status" value="1"/>
</dbReference>
<gene>
    <name evidence="1" type="ORF">SAMN05661099_0655</name>
</gene>
<proteinExistence type="predicted"/>
<reference evidence="2" key="1">
    <citation type="submission" date="2017-02" db="EMBL/GenBank/DDBJ databases">
        <authorList>
            <person name="Varghese N."/>
            <person name="Submissions S."/>
        </authorList>
    </citation>
    <scope>NUCLEOTIDE SEQUENCE [LARGE SCALE GENOMIC DNA]</scope>
    <source>
        <strain evidence="2">DSM 22385</strain>
    </source>
</reference>
<evidence type="ECO:0000313" key="2">
    <source>
        <dbReference type="Proteomes" id="UP000189981"/>
    </source>
</evidence>
<dbReference type="InterPro" id="IPR041492">
    <property type="entry name" value="HAD_2"/>
</dbReference>